<dbReference type="RefSeq" id="WP_170103065.1">
    <property type="nucleotide sequence ID" value="NZ_JABAGR010000001.1"/>
</dbReference>
<comment type="caution">
    <text evidence="1">The sequence shown here is derived from an EMBL/GenBank/DDBJ whole genome shotgun (WGS) entry which is preliminary data.</text>
</comment>
<dbReference type="NCBIfam" id="TIGR01784">
    <property type="entry name" value="T_den_put_tspse"/>
    <property type="match status" value="1"/>
</dbReference>
<name>A0A7X9T8U8_9ACTN</name>
<dbReference type="EMBL" id="JABAGR010000001">
    <property type="protein sequence ID" value="NMF24965.1"/>
    <property type="molecule type" value="Genomic_DNA"/>
</dbReference>
<gene>
    <name evidence="1" type="ORF">HF885_00710</name>
</gene>
<dbReference type="AlphaFoldDB" id="A0A7X9T8U8"/>
<proteinExistence type="predicted"/>
<dbReference type="PANTHER" id="PTHR41317">
    <property type="entry name" value="PD-(D_E)XK NUCLEASE FAMILY TRANSPOSASE"/>
    <property type="match status" value="1"/>
</dbReference>
<evidence type="ECO:0000313" key="1">
    <source>
        <dbReference type="EMBL" id="NMF24965.1"/>
    </source>
</evidence>
<dbReference type="PANTHER" id="PTHR41317:SF1">
    <property type="entry name" value="PD-(D_E)XK NUCLEASE FAMILY TRANSPOSASE"/>
    <property type="match status" value="1"/>
</dbReference>
<dbReference type="Proteomes" id="UP000565613">
    <property type="component" value="Unassembled WGS sequence"/>
</dbReference>
<evidence type="ECO:0000313" key="2">
    <source>
        <dbReference type="Proteomes" id="UP000565613"/>
    </source>
</evidence>
<reference evidence="1 2" key="1">
    <citation type="submission" date="2020-04" db="EMBL/GenBank/DDBJ databases">
        <authorList>
            <person name="Hitch T.C.A."/>
            <person name="Wylensek D."/>
            <person name="Clavel T."/>
        </authorList>
    </citation>
    <scope>NUCLEOTIDE SEQUENCE [LARGE SCALE GENOMIC DNA]</scope>
    <source>
        <strain evidence="1 2">105184</strain>
    </source>
</reference>
<dbReference type="InterPro" id="IPR010106">
    <property type="entry name" value="RpnA"/>
</dbReference>
<organism evidence="1 2">
    <name type="scientific">Parafannyhessea umbonata</name>
    <dbReference type="NCBI Taxonomy" id="604330"/>
    <lineage>
        <taxon>Bacteria</taxon>
        <taxon>Bacillati</taxon>
        <taxon>Actinomycetota</taxon>
        <taxon>Coriobacteriia</taxon>
        <taxon>Coriobacteriales</taxon>
        <taxon>Atopobiaceae</taxon>
        <taxon>Parafannyhessea</taxon>
    </lineage>
</organism>
<accession>A0A7X9T8U8</accession>
<dbReference type="Pfam" id="PF12784">
    <property type="entry name" value="PDDEXK_2"/>
    <property type="match status" value="1"/>
</dbReference>
<sequence length="316" mass="35819">MEQDVRNLVQELEVRWKSLTIANDFVFGKVMLDEDLCKEVLEAILSTDIEKIEYVGRQDAIDVTEDGHGVRLDVYVRDARGTVYSVEMQATDTHELPQRSRYYHAMLALSQISRGAPYRSLRDSYVIFICGFDLFGLGRRVYSFQSRCEDDPDLCLDDGVHTIFLAATSPTEPQEGPRVNELLDYISSRKVTGELSSRLNEAVEHVLDNRKWRLEFMVQAIKDQLNVDKGRELGLAEGRKLGLEEGRQLGLDEGHKLGLDEGRKIGLEEGQTVGEERLAKLVARLNEDGRQDDIVRAATDPTFRANLYSEYSIGSE</sequence>
<protein>
    <submittedName>
        <fullName evidence="1">Rpn family recombination-promoting nuclease/putative transposase</fullName>
    </submittedName>
</protein>